<feature type="region of interest" description="Disordered" evidence="1">
    <location>
        <begin position="1"/>
        <end position="22"/>
    </location>
</feature>
<evidence type="ECO:0000313" key="2">
    <source>
        <dbReference type="EMBL" id="KAJ8354011.1"/>
    </source>
</evidence>
<accession>A0A9Q1F9S7</accession>
<dbReference type="AlphaFoldDB" id="A0A9Q1F9S7"/>
<reference evidence="2" key="1">
    <citation type="journal article" date="2023" name="Science">
        <title>Genome structures resolve the early diversification of teleost fishes.</title>
        <authorList>
            <person name="Parey E."/>
            <person name="Louis A."/>
            <person name="Montfort J."/>
            <person name="Bouchez O."/>
            <person name="Roques C."/>
            <person name="Iampietro C."/>
            <person name="Lluch J."/>
            <person name="Castinel A."/>
            <person name="Donnadieu C."/>
            <person name="Desvignes T."/>
            <person name="Floi Bucao C."/>
            <person name="Jouanno E."/>
            <person name="Wen M."/>
            <person name="Mejri S."/>
            <person name="Dirks R."/>
            <person name="Jansen H."/>
            <person name="Henkel C."/>
            <person name="Chen W.J."/>
            <person name="Zahm M."/>
            <person name="Cabau C."/>
            <person name="Klopp C."/>
            <person name="Thompson A.W."/>
            <person name="Robinson-Rechavi M."/>
            <person name="Braasch I."/>
            <person name="Lecointre G."/>
            <person name="Bobe J."/>
            <person name="Postlethwait J.H."/>
            <person name="Berthelot C."/>
            <person name="Roest Crollius H."/>
            <person name="Guiguen Y."/>
        </authorList>
    </citation>
    <scope>NUCLEOTIDE SEQUENCE</scope>
    <source>
        <strain evidence="2">WJC10195</strain>
    </source>
</reference>
<sequence length="107" mass="11653">MDITTDQLKSSATSRQTDGFPSMVSSCTRLLSPTSGSIVRPGLPRFGPSFFRTSMPGEMLKRLVPFLVLLCGAWSLLRRAAGDFLLEDLCSVAGIKWEVCLNAVVQN</sequence>
<keyword evidence="3" id="KW-1185">Reference proteome</keyword>
<dbReference type="EMBL" id="JAINUF010000007">
    <property type="protein sequence ID" value="KAJ8354011.1"/>
    <property type="molecule type" value="Genomic_DNA"/>
</dbReference>
<evidence type="ECO:0000313" key="3">
    <source>
        <dbReference type="Proteomes" id="UP001152622"/>
    </source>
</evidence>
<dbReference type="Proteomes" id="UP001152622">
    <property type="component" value="Chromosome 7"/>
</dbReference>
<comment type="caution">
    <text evidence="2">The sequence shown here is derived from an EMBL/GenBank/DDBJ whole genome shotgun (WGS) entry which is preliminary data.</text>
</comment>
<gene>
    <name evidence="2" type="ORF">SKAU_G00215780</name>
</gene>
<organism evidence="2 3">
    <name type="scientific">Synaphobranchus kaupii</name>
    <name type="common">Kaup's arrowtooth eel</name>
    <dbReference type="NCBI Taxonomy" id="118154"/>
    <lineage>
        <taxon>Eukaryota</taxon>
        <taxon>Metazoa</taxon>
        <taxon>Chordata</taxon>
        <taxon>Craniata</taxon>
        <taxon>Vertebrata</taxon>
        <taxon>Euteleostomi</taxon>
        <taxon>Actinopterygii</taxon>
        <taxon>Neopterygii</taxon>
        <taxon>Teleostei</taxon>
        <taxon>Anguilliformes</taxon>
        <taxon>Synaphobranchidae</taxon>
        <taxon>Synaphobranchus</taxon>
    </lineage>
</organism>
<protein>
    <submittedName>
        <fullName evidence="2">Uncharacterized protein</fullName>
    </submittedName>
</protein>
<name>A0A9Q1F9S7_SYNKA</name>
<proteinExistence type="predicted"/>
<evidence type="ECO:0000256" key="1">
    <source>
        <dbReference type="SAM" id="MobiDB-lite"/>
    </source>
</evidence>